<organism evidence="4 5">
    <name type="scientific">Desulfovibrio porci</name>
    <dbReference type="NCBI Taxonomy" id="2605782"/>
    <lineage>
        <taxon>Bacteria</taxon>
        <taxon>Pseudomonadati</taxon>
        <taxon>Thermodesulfobacteriota</taxon>
        <taxon>Desulfovibrionia</taxon>
        <taxon>Desulfovibrionales</taxon>
        <taxon>Desulfovibrionaceae</taxon>
        <taxon>Desulfovibrio</taxon>
    </lineage>
</organism>
<accession>A0A6L5XKV2</accession>
<dbReference type="Pfam" id="PF13487">
    <property type="entry name" value="HD_5"/>
    <property type="match status" value="1"/>
</dbReference>
<gene>
    <name evidence="4" type="ORF">FYJ44_07070</name>
</gene>
<dbReference type="InterPro" id="IPR037522">
    <property type="entry name" value="HD_GYP_dom"/>
</dbReference>
<keyword evidence="2" id="KW-0812">Transmembrane</keyword>
<evidence type="ECO:0000313" key="5">
    <source>
        <dbReference type="Proteomes" id="UP000477488"/>
    </source>
</evidence>
<dbReference type="InterPro" id="IPR035965">
    <property type="entry name" value="PAS-like_dom_sf"/>
</dbReference>
<keyword evidence="2" id="KW-0472">Membrane</keyword>
<dbReference type="Pfam" id="PF08448">
    <property type="entry name" value="PAS_4"/>
    <property type="match status" value="1"/>
</dbReference>
<dbReference type="PROSITE" id="PS51832">
    <property type="entry name" value="HD_GYP"/>
    <property type="match status" value="1"/>
</dbReference>
<evidence type="ECO:0000259" key="3">
    <source>
        <dbReference type="PROSITE" id="PS51832"/>
    </source>
</evidence>
<dbReference type="CDD" id="cd00077">
    <property type="entry name" value="HDc"/>
    <property type="match status" value="1"/>
</dbReference>
<comment type="caution">
    <text evidence="4">The sequence shown here is derived from an EMBL/GenBank/DDBJ whole genome shotgun (WGS) entry which is preliminary data.</text>
</comment>
<dbReference type="Gene3D" id="3.30.450.20">
    <property type="entry name" value="PAS domain"/>
    <property type="match status" value="1"/>
</dbReference>
<proteinExistence type="predicted"/>
<dbReference type="InterPro" id="IPR013656">
    <property type="entry name" value="PAS_4"/>
</dbReference>
<protein>
    <submittedName>
        <fullName evidence="4">PAS domain-containing protein</fullName>
    </submittedName>
</protein>
<keyword evidence="2" id="KW-1133">Transmembrane helix</keyword>
<dbReference type="EMBL" id="VUMH01000005">
    <property type="protein sequence ID" value="MSS27817.1"/>
    <property type="molecule type" value="Genomic_DNA"/>
</dbReference>
<evidence type="ECO:0000256" key="1">
    <source>
        <dbReference type="SAM" id="MobiDB-lite"/>
    </source>
</evidence>
<keyword evidence="5" id="KW-1185">Reference proteome</keyword>
<dbReference type="SUPFAM" id="SSF55785">
    <property type="entry name" value="PYP-like sensor domain (PAS domain)"/>
    <property type="match status" value="1"/>
</dbReference>
<dbReference type="InterPro" id="IPR052020">
    <property type="entry name" value="Cyclic_di-GMP/3'3'-cGAMP_PDE"/>
</dbReference>
<dbReference type="Gene3D" id="1.10.3210.10">
    <property type="entry name" value="Hypothetical protein af1432"/>
    <property type="match status" value="1"/>
</dbReference>
<evidence type="ECO:0000256" key="2">
    <source>
        <dbReference type="SAM" id="Phobius"/>
    </source>
</evidence>
<feature type="transmembrane region" description="Helical" evidence="2">
    <location>
        <begin position="328"/>
        <end position="348"/>
    </location>
</feature>
<feature type="transmembrane region" description="Helical" evidence="2">
    <location>
        <begin position="21"/>
        <end position="40"/>
    </location>
</feature>
<dbReference type="RefSeq" id="WP_154510625.1">
    <property type="nucleotide sequence ID" value="NZ_VUMH01000005.1"/>
</dbReference>
<dbReference type="PANTHER" id="PTHR45228">
    <property type="entry name" value="CYCLIC DI-GMP PHOSPHODIESTERASE TM_0186-RELATED"/>
    <property type="match status" value="1"/>
</dbReference>
<feature type="region of interest" description="Disordered" evidence="1">
    <location>
        <begin position="686"/>
        <end position="718"/>
    </location>
</feature>
<name>A0A6L5XKV2_9BACT</name>
<dbReference type="SMART" id="SM00091">
    <property type="entry name" value="PAS"/>
    <property type="match status" value="1"/>
</dbReference>
<evidence type="ECO:0000313" key="4">
    <source>
        <dbReference type="EMBL" id="MSS27817.1"/>
    </source>
</evidence>
<sequence length="718" mass="78299">MELQEMNAQAAARQYRMKKTVVASVGLLFFVLVAAVAFVLCNFQLKYSTQEILNKQRDIQQAWVDRSLESARVWRNKLVEQARFISAAEMFRLFAADVRGLGPEEQERLAASEATQSDDEALRSLAEQLSYMRDILQDFVRRRGWTAARVVAPDGALLVAPSGSGPLSPAQTALVGRAGADRGLAFGPVRALNGNLVMDMVDPLYEVLGEGDPKPVAFLLLTVPVEKAMADFLARNPDQHEDFQPRILDRTSSGMEVVLLRDGKPVLAPAAFQPGTDMSLPFMRRSALTGGGEVYSLGGTLTDLNWCLVLEVPASLVDAQLEGQATQIYGLGVLGSLGVALLLAFIWASMVSRSHRATARHFQHLYTVIRQQKLMLDSINASLQAGLLLVDGHGRVQVCNPAFCQMAARHEEEMLNAVLSDILPEKAASDLMRGMEVVSRSGRMDSIEIPLDQPDGARLYRVTLFPFEDHQGDGGRTQGGCVGIFQDITEFRRRAEAARERQASIIVALVRAIESVDVNLIGHSQKMERVSELLAASMDLPDQDKETLRLAARLSQVGKIFVPHHLLSKKGKLTPEEQREVQRAPEYAFKVLHDLQFSLPVPEAVYQMGERLDGTGQPRQLKGGEIVANARILAVVNAFCSMVSTRSYRAGMSPEEAVRLLSQDPGFDPAVVSALARLPEDAVRRAVDAPAEDADGEGEIAGTEQGEASGGADGAARQ</sequence>
<dbReference type="AlphaFoldDB" id="A0A6L5XKV2"/>
<dbReference type="InterPro" id="IPR003607">
    <property type="entry name" value="HD/PDEase_dom"/>
</dbReference>
<reference evidence="4 5" key="1">
    <citation type="submission" date="2019-09" db="EMBL/GenBank/DDBJ databases">
        <title>In-depth cultivation of the pig gut microbiome towards novel bacterial diversity and tailored functional studies.</title>
        <authorList>
            <person name="Wylensek D."/>
            <person name="Hitch T.C.A."/>
            <person name="Clavel T."/>
        </authorList>
    </citation>
    <scope>NUCLEOTIDE SEQUENCE [LARGE SCALE GENOMIC DNA]</scope>
    <source>
        <strain evidence="4 5">PG-178-WT-4</strain>
    </source>
</reference>
<dbReference type="CDD" id="cd00130">
    <property type="entry name" value="PAS"/>
    <property type="match status" value="1"/>
</dbReference>
<feature type="domain" description="HD-GYP" evidence="3">
    <location>
        <begin position="498"/>
        <end position="691"/>
    </location>
</feature>
<feature type="compositionally biased region" description="Gly residues" evidence="1">
    <location>
        <begin position="708"/>
        <end position="718"/>
    </location>
</feature>
<dbReference type="Proteomes" id="UP000477488">
    <property type="component" value="Unassembled WGS sequence"/>
</dbReference>
<dbReference type="SUPFAM" id="SSF109604">
    <property type="entry name" value="HD-domain/PDEase-like"/>
    <property type="match status" value="1"/>
</dbReference>
<dbReference type="InterPro" id="IPR000014">
    <property type="entry name" value="PAS"/>
</dbReference>